<dbReference type="PANTHER" id="PTHR23088:SF27">
    <property type="entry name" value="DEAMINATED GLUTATHIONE AMIDASE"/>
    <property type="match status" value="1"/>
</dbReference>
<dbReference type="PROSITE" id="PS50263">
    <property type="entry name" value="CN_HYDROLASE"/>
    <property type="match status" value="1"/>
</dbReference>
<protein>
    <submittedName>
        <fullName evidence="3">Carbon-nitrogen hydrolase family protein</fullName>
    </submittedName>
</protein>
<name>A0AAU7R4C1_9ACTN</name>
<keyword evidence="3" id="KW-0378">Hydrolase</keyword>
<evidence type="ECO:0000256" key="1">
    <source>
        <dbReference type="ARBA" id="ARBA00010613"/>
    </source>
</evidence>
<evidence type="ECO:0000313" key="3">
    <source>
        <dbReference type="EMBL" id="XBT83009.1"/>
    </source>
</evidence>
<proteinExistence type="inferred from homology"/>
<dbReference type="Gene3D" id="3.60.110.10">
    <property type="entry name" value="Carbon-nitrogen hydrolase"/>
    <property type="match status" value="1"/>
</dbReference>
<gene>
    <name evidence="3" type="ORF">ABIH81_05840</name>
</gene>
<accession>A0AAU7R4C1</accession>
<feature type="domain" description="CN hydrolase" evidence="2">
    <location>
        <begin position="22"/>
        <end position="256"/>
    </location>
</feature>
<dbReference type="SUPFAM" id="SSF56317">
    <property type="entry name" value="Carbon-nitrogen hydrolase"/>
    <property type="match status" value="1"/>
</dbReference>
<dbReference type="InterPro" id="IPR003010">
    <property type="entry name" value="C-N_Hydrolase"/>
</dbReference>
<sequence length="308" mass="34057">MPLIEPRRHGHLAVVQDCRVHMSIVIAQVSPAWNVDANLITVREVLSETRAGDVVLLPEGMLSGYGEDLAPLATVEPAAVNQAVAQVAQLAQQKQVQIFCGSLLPWQGGWCNAGLFFPPHGDHQVYRKINLAMNERGRLRPGDRLPTIDLRQPDGEVTVGVQLCREIRFPEQWQYLASAGAQVFFYLTNAANTREVNGVWRSHLISRAAENQRFLASANIAHPDQHCPSMVVSPRGEVLGELRPGHSDVLRQTIDLDQVASWYLGQRRQDLLSLAYQGNEISETQVDPLGQHVDGPVQEGSFGNLFAQ</sequence>
<evidence type="ECO:0000259" key="2">
    <source>
        <dbReference type="PROSITE" id="PS50263"/>
    </source>
</evidence>
<dbReference type="EMBL" id="CP157974">
    <property type="protein sequence ID" value="XBT83009.1"/>
    <property type="molecule type" value="Genomic_DNA"/>
</dbReference>
<dbReference type="InterPro" id="IPR036526">
    <property type="entry name" value="C-N_Hydrolase_sf"/>
</dbReference>
<dbReference type="PANTHER" id="PTHR23088">
    <property type="entry name" value="NITRILASE-RELATED"/>
    <property type="match status" value="1"/>
</dbReference>
<dbReference type="AlphaFoldDB" id="A0AAU7R4C1"/>
<dbReference type="Pfam" id="PF00795">
    <property type="entry name" value="CN_hydrolase"/>
    <property type="match status" value="1"/>
</dbReference>
<comment type="similarity">
    <text evidence="1">Belongs to the carbon-nitrogen hydrolase superfamily. NIT1/NIT2 family.</text>
</comment>
<reference evidence="3" key="1">
    <citation type="submission" date="2024-06" db="EMBL/GenBank/DDBJ databases">
        <title>Micromonospora sp. strain HUAS YX12 genome sequences.</title>
        <authorList>
            <person name="Mo P."/>
        </authorList>
    </citation>
    <scope>NUCLEOTIDE SEQUENCE</scope>
    <source>
        <strain evidence="3">HUAS YX12</strain>
    </source>
</reference>
<dbReference type="GO" id="GO:0016787">
    <property type="term" value="F:hydrolase activity"/>
    <property type="evidence" value="ECO:0007669"/>
    <property type="project" value="UniProtKB-KW"/>
</dbReference>
<organism evidence="3">
    <name type="scientific">Micromonospora sp. HUAS YX12</name>
    <dbReference type="NCBI Taxonomy" id="3156396"/>
    <lineage>
        <taxon>Bacteria</taxon>
        <taxon>Bacillati</taxon>
        <taxon>Actinomycetota</taxon>
        <taxon>Actinomycetes</taxon>
        <taxon>Micromonosporales</taxon>
        <taxon>Micromonosporaceae</taxon>
        <taxon>Micromonospora</taxon>
    </lineage>
</organism>
<dbReference type="CDD" id="cd07197">
    <property type="entry name" value="nitrilase"/>
    <property type="match status" value="1"/>
</dbReference>
<dbReference type="RefSeq" id="WP_349879376.1">
    <property type="nucleotide sequence ID" value="NZ_CP157974.1"/>
</dbReference>